<evidence type="ECO:0000259" key="4">
    <source>
        <dbReference type="Pfam" id="PF16841"/>
    </source>
</evidence>
<evidence type="ECO:0000313" key="6">
    <source>
        <dbReference type="Proteomes" id="UP001064971"/>
    </source>
</evidence>
<keyword evidence="2" id="KW-0732">Signal</keyword>
<reference evidence="5" key="1">
    <citation type="submission" date="2022-07" db="EMBL/GenBank/DDBJ databases">
        <title>Complete Genome Sequence of the Radioresistant Bacterium Deinococcus aetherius ST0316, Isolated from the Air Dust collected in Lower Stratosphere above Japan.</title>
        <authorList>
            <person name="Satoh K."/>
            <person name="Hagiwara K."/>
            <person name="Katsumata K."/>
            <person name="Kubo A."/>
            <person name="Yokobori S."/>
            <person name="Yamagishi A."/>
            <person name="Oono Y."/>
            <person name="Narumi I."/>
        </authorList>
    </citation>
    <scope>NUCLEOTIDE SEQUENCE</scope>
    <source>
        <strain evidence="5">ST0316</strain>
        <plasmid evidence="5">pDAETH-1</plasmid>
    </source>
</reference>
<evidence type="ECO:0000259" key="3">
    <source>
        <dbReference type="Pfam" id="PF13229"/>
    </source>
</evidence>
<proteinExistence type="predicted"/>
<name>A0ABM8AHV1_9DEIO</name>
<organism evidence="5 6">
    <name type="scientific">Deinococcus aetherius</name>
    <dbReference type="NCBI Taxonomy" id="200252"/>
    <lineage>
        <taxon>Bacteria</taxon>
        <taxon>Thermotogati</taxon>
        <taxon>Deinococcota</taxon>
        <taxon>Deinococci</taxon>
        <taxon>Deinococcales</taxon>
        <taxon>Deinococcaceae</taxon>
        <taxon>Deinococcus</taxon>
    </lineage>
</organism>
<accession>A0ABM8AHV1</accession>
<dbReference type="InterPro" id="IPR012334">
    <property type="entry name" value="Pectin_lyas_fold"/>
</dbReference>
<feature type="chain" id="PRO_5046217243" evidence="2">
    <location>
        <begin position="31"/>
        <end position="808"/>
    </location>
</feature>
<feature type="signal peptide" evidence="2">
    <location>
        <begin position="1"/>
        <end position="30"/>
    </location>
</feature>
<dbReference type="InterPro" id="IPR006626">
    <property type="entry name" value="PbH1"/>
</dbReference>
<evidence type="ECO:0000313" key="5">
    <source>
        <dbReference type="EMBL" id="BDP43389.1"/>
    </source>
</evidence>
<dbReference type="Gene3D" id="2.60.60.40">
    <property type="match status" value="1"/>
</dbReference>
<dbReference type="Pfam" id="PF13229">
    <property type="entry name" value="Beta_helix"/>
    <property type="match status" value="1"/>
</dbReference>
<protein>
    <submittedName>
        <fullName evidence="5">Uncharacterized protein</fullName>
    </submittedName>
</protein>
<feature type="region of interest" description="Disordered" evidence="1">
    <location>
        <begin position="336"/>
        <end position="371"/>
    </location>
</feature>
<dbReference type="SMART" id="SM00710">
    <property type="entry name" value="PbH1"/>
    <property type="match status" value="10"/>
</dbReference>
<keyword evidence="5" id="KW-0614">Plasmid</keyword>
<sequence length="808" mass="83377">MTSFPIRTSTTLFKLTLLGLPLLLAACSNSDSTPPTPETTLTAPASSSPAATLEAEQGQTLVLPGTDLSAQAAVEPGAPTGGQVISDSNASGGQAVSLLSTGSAVRFTVPAGAASGNYTVRVQGRAVAYNGNPIVAVQLNGSEKGRVELTTTSYSAFTVGTFALKAGDVLTVVFTNDAYGGTPSTDRNAVVDYLILDPASTGSTSGGTAVKVDAVPGAGARTSGSYVTLLGNGATANLTVPTGVSGTYRLQLQAKGDVFQGEPVVEVRKGGAVLGKVTVGATAGLYDVGNLSLQPGDQLNVVFVNDYSTGPWPNDRNAMIDYGVFTPVTTAAPAPVAAPTPTPTPAPTPTATVTTGTDVKTFGARGDGRTDDTAALQRAADSKQSLYFPAGTYVVSKPVVFNSTSGQVITGDPAALIKISSAWNNGGANFGALTFRNPTNLTVKSLAFKGFTNLGDTWGSSRQEGIQVYGGSNVTFDGITVDSAHSFGINGDDVSGYKVTGSKMTYIHGSGIGCGNCTNVVVSGNYVTGTADPSTPMDQGNNTSGIGIFLQNGSGALIENNTIKNQWDTATKTEGMSNVTYRGNTVDTFGKDAIKVMYLPNDQGGSGQVVKNALIENNVVRNFTHWRYDGTGGLLVAGVDGATLRGNTVYGPGKSIDSNGITVASFSDNVPQNRNVTVEDNTVFEARRGMVIKSDTATVARRNRFSSTSGAMTRCVDLDRGNGTVLEDNTFEGFTNICVLAYNSIDNITLQRNTYKSGQAGLWLNANDSTGFKVLSNSFENVPEPLPYQGTVAQCSGNTGTGVRSECR</sequence>
<evidence type="ECO:0000256" key="1">
    <source>
        <dbReference type="SAM" id="MobiDB-lite"/>
    </source>
</evidence>
<dbReference type="EMBL" id="AP026561">
    <property type="protein sequence ID" value="BDP43389.1"/>
    <property type="molecule type" value="Genomic_DNA"/>
</dbReference>
<dbReference type="RefSeq" id="WP_264777870.1">
    <property type="nucleotide sequence ID" value="NZ_AP026561.1"/>
</dbReference>
<geneLocation type="plasmid" evidence="5 6">
    <name>pDAETH-1</name>
</geneLocation>
<dbReference type="SUPFAM" id="SSF51126">
    <property type="entry name" value="Pectin lyase-like"/>
    <property type="match status" value="2"/>
</dbReference>
<feature type="domain" description="Carbohydrate binding module xylan-binding" evidence="4">
    <location>
        <begin position="119"/>
        <end position="204"/>
    </location>
</feature>
<dbReference type="InterPro" id="IPR031768">
    <property type="entry name" value="CBM60_xylan-bd"/>
</dbReference>
<evidence type="ECO:0000256" key="2">
    <source>
        <dbReference type="SAM" id="SignalP"/>
    </source>
</evidence>
<dbReference type="InterPro" id="IPR011050">
    <property type="entry name" value="Pectin_lyase_fold/virulence"/>
</dbReference>
<dbReference type="Gene3D" id="2.160.20.10">
    <property type="entry name" value="Single-stranded right-handed beta-helix, Pectin lyase-like"/>
    <property type="match status" value="1"/>
</dbReference>
<feature type="compositionally biased region" description="Pro residues" evidence="1">
    <location>
        <begin position="336"/>
        <end position="348"/>
    </location>
</feature>
<dbReference type="Proteomes" id="UP001064971">
    <property type="component" value="Plasmid pDAETH-1"/>
</dbReference>
<dbReference type="PROSITE" id="PS51257">
    <property type="entry name" value="PROKAR_LIPOPROTEIN"/>
    <property type="match status" value="1"/>
</dbReference>
<dbReference type="InterPro" id="IPR039448">
    <property type="entry name" value="Beta_helix"/>
</dbReference>
<keyword evidence="6" id="KW-1185">Reference proteome</keyword>
<dbReference type="Pfam" id="PF16841">
    <property type="entry name" value="CBM60"/>
    <property type="match status" value="2"/>
</dbReference>
<gene>
    <name evidence="5" type="ORF">DAETH_33580</name>
</gene>
<feature type="domain" description="Right handed beta helix" evidence="3">
    <location>
        <begin position="465"/>
        <end position="648"/>
    </location>
</feature>
<feature type="domain" description="Carbohydrate binding module xylan-binding" evidence="4">
    <location>
        <begin position="250"/>
        <end position="331"/>
    </location>
</feature>